<organism evidence="1 2">
    <name type="scientific">Legionella pneumophila</name>
    <dbReference type="NCBI Taxonomy" id="446"/>
    <lineage>
        <taxon>Bacteria</taxon>
        <taxon>Pseudomonadati</taxon>
        <taxon>Pseudomonadota</taxon>
        <taxon>Gammaproteobacteria</taxon>
        <taxon>Legionellales</taxon>
        <taxon>Legionellaceae</taxon>
        <taxon>Legionella</taxon>
    </lineage>
</organism>
<dbReference type="AlphaFoldDB" id="A0AAN5KRV4"/>
<proteinExistence type="predicted"/>
<evidence type="ECO:0000313" key="2">
    <source>
        <dbReference type="Proteomes" id="UP000861567"/>
    </source>
</evidence>
<reference evidence="1" key="2">
    <citation type="submission" date="2020-11" db="EMBL/GenBank/DDBJ databases">
        <authorList>
            <consortium name="NCBI Pathogen Detection Project"/>
        </authorList>
    </citation>
    <scope>NUCLEOTIDE SEQUENCE</scope>
    <source>
        <strain evidence="1">D3612</strain>
    </source>
</reference>
<gene>
    <name evidence="1" type="ORF">I8Y58_001951</name>
</gene>
<dbReference type="EMBL" id="DACSEI010000018">
    <property type="protein sequence ID" value="HAT1596720.1"/>
    <property type="molecule type" value="Genomic_DNA"/>
</dbReference>
<accession>A0AAN5KRV4</accession>
<name>A0AAN5KRV4_LEGPN</name>
<dbReference type="Proteomes" id="UP000861567">
    <property type="component" value="Unassembled WGS sequence"/>
</dbReference>
<evidence type="ECO:0000313" key="1">
    <source>
        <dbReference type="EMBL" id="HAT1596720.1"/>
    </source>
</evidence>
<protein>
    <submittedName>
        <fullName evidence="1">Uncharacterized protein</fullName>
    </submittedName>
</protein>
<comment type="caution">
    <text evidence="1">The sequence shown here is derived from an EMBL/GenBank/DDBJ whole genome shotgun (WGS) entry which is preliminary data.</text>
</comment>
<sequence>MNKHDRVLAYKKSIGLSLEHLLEISGGSSKATVSRTQKVTNVYPSGNDFEFNQVWD</sequence>
<reference evidence="1" key="1">
    <citation type="journal article" date="2018" name="Genome Biol.">
        <title>SKESA: strategic k-mer extension for scrupulous assemblies.</title>
        <authorList>
            <person name="Souvorov A."/>
            <person name="Agarwala R."/>
            <person name="Lipman D.J."/>
        </authorList>
    </citation>
    <scope>NUCLEOTIDE SEQUENCE</scope>
    <source>
        <strain evidence="1">D3612</strain>
    </source>
</reference>